<reference evidence="2 3" key="1">
    <citation type="submission" date="2020-10" db="EMBL/GenBank/DDBJ databases">
        <authorList>
            <person name="Castelo-Branco R."/>
            <person name="Eusebio N."/>
            <person name="Adriana R."/>
            <person name="Vieira A."/>
            <person name="Brugerolle De Fraissinette N."/>
            <person name="Rezende De Castro R."/>
            <person name="Schneider M.P."/>
            <person name="Vasconcelos V."/>
            <person name="Leao P.N."/>
        </authorList>
    </citation>
    <scope>NUCLEOTIDE SEQUENCE [LARGE SCALE GENOMIC DNA]</scope>
    <source>
        <strain evidence="2 3">LEGE 00031</strain>
    </source>
</reference>
<dbReference type="EMBL" id="JADEVV010000016">
    <property type="protein sequence ID" value="MBE9253669.1"/>
    <property type="molecule type" value="Genomic_DNA"/>
</dbReference>
<sequence>MYCSIVRPGGLSPMNYRVVVLSGVMTALLGTVFGWGMGQIALRQRPSQVQVNMSQPYRTLYGRRLIWFGAIAGFVLGAGQACVLAEKKKETEAMEKAESEEDYS</sequence>
<comment type="caution">
    <text evidence="2">The sequence shown here is derived from an EMBL/GenBank/DDBJ whole genome shotgun (WGS) entry which is preliminary data.</text>
</comment>
<proteinExistence type="predicted"/>
<name>A0ABR9VQP2_9SYNC</name>
<keyword evidence="3" id="KW-1185">Reference proteome</keyword>
<keyword evidence="1" id="KW-0472">Membrane</keyword>
<feature type="transmembrane region" description="Helical" evidence="1">
    <location>
        <begin position="65"/>
        <end position="85"/>
    </location>
</feature>
<evidence type="ECO:0000313" key="3">
    <source>
        <dbReference type="Proteomes" id="UP000658720"/>
    </source>
</evidence>
<gene>
    <name evidence="2" type="ORF">IQ217_07345</name>
</gene>
<keyword evidence="1" id="KW-1133">Transmembrane helix</keyword>
<feature type="transmembrane region" description="Helical" evidence="1">
    <location>
        <begin position="16"/>
        <end position="37"/>
    </location>
</feature>
<evidence type="ECO:0000256" key="1">
    <source>
        <dbReference type="SAM" id="Phobius"/>
    </source>
</evidence>
<organism evidence="2 3">
    <name type="scientific">Synechocystis salina LEGE 00031</name>
    <dbReference type="NCBI Taxonomy" id="1828736"/>
    <lineage>
        <taxon>Bacteria</taxon>
        <taxon>Bacillati</taxon>
        <taxon>Cyanobacteriota</taxon>
        <taxon>Cyanophyceae</taxon>
        <taxon>Synechococcales</taxon>
        <taxon>Merismopediaceae</taxon>
        <taxon>Synechocystis</taxon>
    </lineage>
</organism>
<keyword evidence="1" id="KW-0812">Transmembrane</keyword>
<protein>
    <submittedName>
        <fullName evidence="2">Uncharacterized protein</fullName>
    </submittedName>
</protein>
<accession>A0ABR9VQP2</accession>
<dbReference type="Proteomes" id="UP000658720">
    <property type="component" value="Unassembled WGS sequence"/>
</dbReference>
<evidence type="ECO:0000313" key="2">
    <source>
        <dbReference type="EMBL" id="MBE9253669.1"/>
    </source>
</evidence>